<reference evidence="3" key="4">
    <citation type="submission" date="2025-05" db="UniProtKB">
        <authorList>
            <consortium name="EnsemblFungi"/>
        </authorList>
    </citation>
    <scope>IDENTIFICATION</scope>
    <source>
        <strain evidence="3">isolate 1-1 / race 1 (BBBD)</strain>
    </source>
</reference>
<reference evidence="3 4" key="3">
    <citation type="journal article" date="2017" name="G3 (Bethesda)">
        <title>Comparative analysis highlights variable genome content of wheat rusts and divergence of the mating loci.</title>
        <authorList>
            <person name="Cuomo C.A."/>
            <person name="Bakkeren G."/>
            <person name="Khalil H.B."/>
            <person name="Panwar V."/>
            <person name="Joly D."/>
            <person name="Linning R."/>
            <person name="Sakthikumar S."/>
            <person name="Song X."/>
            <person name="Adiconis X."/>
            <person name="Fan L."/>
            <person name="Goldberg J.M."/>
            <person name="Levin J.Z."/>
            <person name="Young S."/>
            <person name="Zeng Q."/>
            <person name="Anikster Y."/>
            <person name="Bruce M."/>
            <person name="Wang M."/>
            <person name="Yin C."/>
            <person name="McCallum B."/>
            <person name="Szabo L.J."/>
            <person name="Hulbert S."/>
            <person name="Chen X."/>
            <person name="Fellers J.P."/>
        </authorList>
    </citation>
    <scope>NUCLEOTIDE SEQUENCE</scope>
    <source>
        <strain evidence="3">isolate 1-1 / race 1 (BBBD)</strain>
        <strain evidence="4">Isolate 1-1 / race 1 (BBBD)</strain>
    </source>
</reference>
<organism evidence="2">
    <name type="scientific">Puccinia triticina (isolate 1-1 / race 1 (BBBD))</name>
    <name type="common">Brown leaf rust fungus</name>
    <dbReference type="NCBI Taxonomy" id="630390"/>
    <lineage>
        <taxon>Eukaryota</taxon>
        <taxon>Fungi</taxon>
        <taxon>Dikarya</taxon>
        <taxon>Basidiomycota</taxon>
        <taxon>Pucciniomycotina</taxon>
        <taxon>Pucciniomycetes</taxon>
        <taxon>Pucciniales</taxon>
        <taxon>Pucciniaceae</taxon>
        <taxon>Puccinia</taxon>
    </lineage>
</organism>
<reference evidence="2" key="2">
    <citation type="submission" date="2016-05" db="EMBL/GenBank/DDBJ databases">
        <title>Comparative analysis highlights variable genome content of wheat rusts and divergence of the mating loci.</title>
        <authorList>
            <person name="Cuomo C.A."/>
            <person name="Bakkeren G."/>
            <person name="Szabo L."/>
            <person name="Khalil H."/>
            <person name="Joly D."/>
            <person name="Goldberg J."/>
            <person name="Young S."/>
            <person name="Zeng Q."/>
            <person name="Fellers J."/>
        </authorList>
    </citation>
    <scope>NUCLEOTIDE SEQUENCE [LARGE SCALE GENOMIC DNA]</scope>
    <source>
        <strain evidence="2">1-1 BBBD Race 1</strain>
    </source>
</reference>
<evidence type="ECO:0000313" key="4">
    <source>
        <dbReference type="Proteomes" id="UP000005240"/>
    </source>
</evidence>
<name>A0A0C4FDF6_PUCT1</name>
<sequence>MANPPSKSNYNTHEPQPNTINSDDSSLFDVATGPPATDICKVHYEVSETPTDAAIYISYKFYANI</sequence>
<keyword evidence="4" id="KW-1185">Reference proteome</keyword>
<proteinExistence type="predicted"/>
<protein>
    <submittedName>
        <fullName evidence="2 3">Uncharacterized protein</fullName>
    </submittedName>
</protein>
<evidence type="ECO:0000256" key="1">
    <source>
        <dbReference type="SAM" id="MobiDB-lite"/>
    </source>
</evidence>
<dbReference type="Proteomes" id="UP000005240">
    <property type="component" value="Unassembled WGS sequence"/>
</dbReference>
<gene>
    <name evidence="2" type="ORF">PTTG_11261</name>
</gene>
<dbReference type="EMBL" id="ADAS02000112">
    <property type="protein sequence ID" value="OAV89963.1"/>
    <property type="molecule type" value="Genomic_DNA"/>
</dbReference>
<dbReference type="AlphaFoldDB" id="A0A0C4FDF6"/>
<dbReference type="EnsemblFungi" id="PTTG_11261-t43_1">
    <property type="protein sequence ID" value="PTTG_11261-t43_1-p1"/>
    <property type="gene ID" value="PTTG_11261"/>
</dbReference>
<evidence type="ECO:0000313" key="3">
    <source>
        <dbReference type="EnsemblFungi" id="PTTG_11261-t43_1-p1"/>
    </source>
</evidence>
<evidence type="ECO:0000313" key="2">
    <source>
        <dbReference type="EMBL" id="OAV89963.1"/>
    </source>
</evidence>
<dbReference type="VEuPathDB" id="FungiDB:PTTG_11261"/>
<feature type="region of interest" description="Disordered" evidence="1">
    <location>
        <begin position="1"/>
        <end position="28"/>
    </location>
</feature>
<feature type="compositionally biased region" description="Polar residues" evidence="1">
    <location>
        <begin position="1"/>
        <end position="25"/>
    </location>
</feature>
<reference evidence="2" key="1">
    <citation type="submission" date="2009-11" db="EMBL/GenBank/DDBJ databases">
        <authorList>
            <consortium name="The Broad Institute Genome Sequencing Platform"/>
            <person name="Ward D."/>
            <person name="Feldgarden M."/>
            <person name="Earl A."/>
            <person name="Young S.K."/>
            <person name="Zeng Q."/>
            <person name="Koehrsen M."/>
            <person name="Alvarado L."/>
            <person name="Berlin A."/>
            <person name="Bochicchio J."/>
            <person name="Borenstein D."/>
            <person name="Chapman S.B."/>
            <person name="Chen Z."/>
            <person name="Engels R."/>
            <person name="Freedman E."/>
            <person name="Gellesch M."/>
            <person name="Goldberg J."/>
            <person name="Griggs A."/>
            <person name="Gujja S."/>
            <person name="Heilman E."/>
            <person name="Heiman D."/>
            <person name="Hepburn T."/>
            <person name="Howarth C."/>
            <person name="Jen D."/>
            <person name="Larson L."/>
            <person name="Lewis B."/>
            <person name="Mehta T."/>
            <person name="Park D."/>
            <person name="Pearson M."/>
            <person name="Roberts A."/>
            <person name="Saif S."/>
            <person name="Shea T."/>
            <person name="Shenoy N."/>
            <person name="Sisk P."/>
            <person name="Stolte C."/>
            <person name="Sykes S."/>
            <person name="Thomson T."/>
            <person name="Walk T."/>
            <person name="White J."/>
            <person name="Yandava C."/>
            <person name="Izard J."/>
            <person name="Baranova O.V."/>
            <person name="Blanton J.M."/>
            <person name="Tanner A.C."/>
            <person name="Dewhirst F.E."/>
            <person name="Haas B."/>
            <person name="Nusbaum C."/>
            <person name="Birren B."/>
        </authorList>
    </citation>
    <scope>NUCLEOTIDE SEQUENCE [LARGE SCALE GENOMIC DNA]</scope>
    <source>
        <strain evidence="2">1-1 BBBD Race 1</strain>
    </source>
</reference>
<accession>A0A0C4FDF6</accession>